<reference evidence="3 4" key="1">
    <citation type="submission" date="2017-02" db="EMBL/GenBank/DDBJ databases">
        <title>Draft genome of Acidibacillus ferrooxidans Huett2.</title>
        <authorList>
            <person name="Schopf S."/>
        </authorList>
    </citation>
    <scope>NUCLEOTIDE SEQUENCE [LARGE SCALE GENOMIC DNA]</scope>
    <source>
        <strain evidence="3 4">Huett2</strain>
    </source>
</reference>
<proteinExistence type="predicted"/>
<dbReference type="GO" id="GO:0016020">
    <property type="term" value="C:membrane"/>
    <property type="evidence" value="ECO:0007669"/>
    <property type="project" value="TreeGrafter"/>
</dbReference>
<evidence type="ECO:0000259" key="2">
    <source>
        <dbReference type="Pfam" id="PF00561"/>
    </source>
</evidence>
<dbReference type="InterPro" id="IPR029058">
    <property type="entry name" value="AB_hydrolase_fold"/>
</dbReference>
<accession>A0A1V4EVV5</accession>
<feature type="domain" description="AB hydrolase-1" evidence="2">
    <location>
        <begin position="47"/>
        <end position="265"/>
    </location>
</feature>
<dbReference type="PANTHER" id="PTHR43798">
    <property type="entry name" value="MONOACYLGLYCEROL LIPASE"/>
    <property type="match status" value="1"/>
</dbReference>
<dbReference type="RefSeq" id="WP_079289942.1">
    <property type="nucleotide sequence ID" value="NZ_MWPS01000008.1"/>
</dbReference>
<evidence type="ECO:0000256" key="1">
    <source>
        <dbReference type="ARBA" id="ARBA00022801"/>
    </source>
</evidence>
<dbReference type="AlphaFoldDB" id="A0A1V4EVV5"/>
<sequence length="279" mass="31899">MWERAMIPTDRGTFEVFVRGEGEPLCITHLYSEFNETGDRFANLFVLHRKVFLVNLREAGQSPKASNPAELDMDETVEDLEAIRQFLGFEKWEFAGHSTGGMLGLMYAVRHPKSLSALIVVGAAASKDYAGQPDCIYHPDHPLFSRMQELRHLQLQPDIAAEKKQTYSQDITKLSLFKSENYAQYFGGAIRKGVATSRLEHFSKSDFPRFDLTRELANVRIRTLVMCGRHDVQCPIRCSEEICKQMPNSEIAVFEESNHYPFLEESDQFAEYLANFLKS</sequence>
<dbReference type="Proteomes" id="UP000190229">
    <property type="component" value="Unassembled WGS sequence"/>
</dbReference>
<keyword evidence="1" id="KW-0378">Hydrolase</keyword>
<evidence type="ECO:0000313" key="3">
    <source>
        <dbReference type="EMBL" id="OPG17055.1"/>
    </source>
</evidence>
<dbReference type="PANTHER" id="PTHR43798:SF31">
    <property type="entry name" value="AB HYDROLASE SUPERFAMILY PROTEIN YCLE"/>
    <property type="match status" value="1"/>
</dbReference>
<dbReference type="Gene3D" id="3.40.50.1820">
    <property type="entry name" value="alpha/beta hydrolase"/>
    <property type="match status" value="1"/>
</dbReference>
<dbReference type="InterPro" id="IPR000073">
    <property type="entry name" value="AB_hydrolase_1"/>
</dbReference>
<dbReference type="GO" id="GO:0016787">
    <property type="term" value="F:hydrolase activity"/>
    <property type="evidence" value="ECO:0007669"/>
    <property type="project" value="UniProtKB-KW"/>
</dbReference>
<dbReference type="SUPFAM" id="SSF53474">
    <property type="entry name" value="alpha/beta-Hydrolases"/>
    <property type="match status" value="1"/>
</dbReference>
<comment type="caution">
    <text evidence="3">The sequence shown here is derived from an EMBL/GenBank/DDBJ whole genome shotgun (WGS) entry which is preliminary data.</text>
</comment>
<organism evidence="3 4">
    <name type="scientific">Ferroacidibacillus organovorans</name>
    <dbReference type="NCBI Taxonomy" id="1765683"/>
    <lineage>
        <taxon>Bacteria</taxon>
        <taxon>Bacillati</taxon>
        <taxon>Bacillota</taxon>
        <taxon>Bacilli</taxon>
        <taxon>Bacillales</taxon>
        <taxon>Alicyclobacillaceae</taxon>
        <taxon>Ferroacidibacillus</taxon>
    </lineage>
</organism>
<gene>
    <name evidence="3" type="ORF">B2M26_03385</name>
</gene>
<evidence type="ECO:0000313" key="4">
    <source>
        <dbReference type="Proteomes" id="UP000190229"/>
    </source>
</evidence>
<dbReference type="Pfam" id="PF00561">
    <property type="entry name" value="Abhydrolase_1"/>
    <property type="match status" value="1"/>
</dbReference>
<name>A0A1V4EVV5_9BACL</name>
<protein>
    <submittedName>
        <fullName evidence="3">Proline iminopeptidase</fullName>
    </submittedName>
</protein>
<dbReference type="PRINTS" id="PR00111">
    <property type="entry name" value="ABHYDROLASE"/>
</dbReference>
<dbReference type="InterPro" id="IPR050266">
    <property type="entry name" value="AB_hydrolase_sf"/>
</dbReference>
<keyword evidence="4" id="KW-1185">Reference proteome</keyword>
<dbReference type="EMBL" id="MWPS01000008">
    <property type="protein sequence ID" value="OPG17055.1"/>
    <property type="molecule type" value="Genomic_DNA"/>
</dbReference>